<dbReference type="RefSeq" id="WP_192025036.1">
    <property type="nucleotide sequence ID" value="NZ_JACYTN010000005.1"/>
</dbReference>
<sequence>MDSSITLAFIITAFSLGAVIVWKKDTVPQQLRKFMAITTLALILFAFFLIVYSFVTIGSAS</sequence>
<dbReference type="Proteomes" id="UP000634529">
    <property type="component" value="Unassembled WGS sequence"/>
</dbReference>
<reference evidence="2 3" key="1">
    <citation type="submission" date="2020-09" db="EMBL/GenBank/DDBJ databases">
        <title>Paenibacillus sp. CAU 1523 isolated from sand of Haeundae Beach.</title>
        <authorList>
            <person name="Kim W."/>
        </authorList>
    </citation>
    <scope>NUCLEOTIDE SEQUENCE [LARGE SCALE GENOMIC DNA]</scope>
    <source>
        <strain evidence="2 3">CAU 1523</strain>
    </source>
</reference>
<evidence type="ECO:0000256" key="1">
    <source>
        <dbReference type="SAM" id="Phobius"/>
    </source>
</evidence>
<evidence type="ECO:0000313" key="2">
    <source>
        <dbReference type="EMBL" id="MBD8498662.1"/>
    </source>
</evidence>
<gene>
    <name evidence="2" type="ORF">IFO66_10155</name>
</gene>
<organism evidence="2 3">
    <name type="scientific">Paenibacillus arenosi</name>
    <dbReference type="NCBI Taxonomy" id="2774142"/>
    <lineage>
        <taxon>Bacteria</taxon>
        <taxon>Bacillati</taxon>
        <taxon>Bacillota</taxon>
        <taxon>Bacilli</taxon>
        <taxon>Bacillales</taxon>
        <taxon>Paenibacillaceae</taxon>
        <taxon>Paenibacillus</taxon>
    </lineage>
</organism>
<evidence type="ECO:0008006" key="4">
    <source>
        <dbReference type="Google" id="ProtNLM"/>
    </source>
</evidence>
<evidence type="ECO:0000313" key="3">
    <source>
        <dbReference type="Proteomes" id="UP000634529"/>
    </source>
</evidence>
<comment type="caution">
    <text evidence="2">The sequence shown here is derived from an EMBL/GenBank/DDBJ whole genome shotgun (WGS) entry which is preliminary data.</text>
</comment>
<keyword evidence="1" id="KW-1133">Transmembrane helix</keyword>
<dbReference type="EMBL" id="JACYTN010000005">
    <property type="protein sequence ID" value="MBD8498662.1"/>
    <property type="molecule type" value="Genomic_DNA"/>
</dbReference>
<accession>A0ABR9AX04</accession>
<keyword evidence="1" id="KW-0472">Membrane</keyword>
<feature type="transmembrane region" description="Helical" evidence="1">
    <location>
        <begin position="34"/>
        <end position="55"/>
    </location>
</feature>
<keyword evidence="1" id="KW-0812">Transmembrane</keyword>
<name>A0ABR9AX04_9BACL</name>
<keyword evidence="3" id="KW-1185">Reference proteome</keyword>
<feature type="transmembrane region" description="Helical" evidence="1">
    <location>
        <begin position="6"/>
        <end position="22"/>
    </location>
</feature>
<proteinExistence type="predicted"/>
<protein>
    <recommendedName>
        <fullName evidence="4">Signal transduction histidine kinase</fullName>
    </recommendedName>
</protein>